<organism evidence="1">
    <name type="scientific">Anguilla anguilla</name>
    <name type="common">European freshwater eel</name>
    <name type="synonym">Muraena anguilla</name>
    <dbReference type="NCBI Taxonomy" id="7936"/>
    <lineage>
        <taxon>Eukaryota</taxon>
        <taxon>Metazoa</taxon>
        <taxon>Chordata</taxon>
        <taxon>Craniata</taxon>
        <taxon>Vertebrata</taxon>
        <taxon>Euteleostomi</taxon>
        <taxon>Actinopterygii</taxon>
        <taxon>Neopterygii</taxon>
        <taxon>Teleostei</taxon>
        <taxon>Anguilliformes</taxon>
        <taxon>Anguillidae</taxon>
        <taxon>Anguilla</taxon>
    </lineage>
</organism>
<dbReference type="AlphaFoldDB" id="A0A0E9PCI2"/>
<reference evidence="1" key="2">
    <citation type="journal article" date="2015" name="Fish Shellfish Immunol.">
        <title>Early steps in the European eel (Anguilla anguilla)-Vibrio vulnificus interaction in the gills: Role of the RtxA13 toxin.</title>
        <authorList>
            <person name="Callol A."/>
            <person name="Pajuelo D."/>
            <person name="Ebbesson L."/>
            <person name="Teles M."/>
            <person name="MacKenzie S."/>
            <person name="Amaro C."/>
        </authorList>
    </citation>
    <scope>NUCLEOTIDE SEQUENCE</scope>
</reference>
<dbReference type="EMBL" id="GBXM01106837">
    <property type="protein sequence ID" value="JAH01740.1"/>
    <property type="molecule type" value="Transcribed_RNA"/>
</dbReference>
<proteinExistence type="predicted"/>
<dbReference type="EMBL" id="GBXM01104266">
    <property type="protein sequence ID" value="JAH04311.1"/>
    <property type="molecule type" value="Transcribed_RNA"/>
</dbReference>
<reference evidence="1" key="1">
    <citation type="submission" date="2014-11" db="EMBL/GenBank/DDBJ databases">
        <authorList>
            <person name="Amaro Gonzalez C."/>
        </authorList>
    </citation>
    <scope>NUCLEOTIDE SEQUENCE</scope>
</reference>
<name>A0A0E9PCI2_ANGAN</name>
<sequence>MAQAQYTFVLGSDCIPNAVCSWFWKEIVVSAVK</sequence>
<protein>
    <submittedName>
        <fullName evidence="1">Uncharacterized protein</fullName>
    </submittedName>
</protein>
<accession>A0A0E9PCI2</accession>
<evidence type="ECO:0000313" key="1">
    <source>
        <dbReference type="EMBL" id="JAH01740.1"/>
    </source>
</evidence>